<dbReference type="PROSITE" id="PS51318">
    <property type="entry name" value="TAT"/>
    <property type="match status" value="1"/>
</dbReference>
<dbReference type="Gene3D" id="2.102.10.10">
    <property type="entry name" value="Rieske [2Fe-2S] iron-sulphur domain"/>
    <property type="match status" value="1"/>
</dbReference>
<accession>A0A3G8YJC0</accession>
<keyword evidence="3" id="KW-0408">Iron</keyword>
<organism evidence="6 7">
    <name type="scientific">Deinococcus psychrotolerans</name>
    <dbReference type="NCBI Taxonomy" id="2489213"/>
    <lineage>
        <taxon>Bacteria</taxon>
        <taxon>Thermotogati</taxon>
        <taxon>Deinococcota</taxon>
        <taxon>Deinococci</taxon>
        <taxon>Deinococcales</taxon>
        <taxon>Deinococcaceae</taxon>
        <taxon>Deinococcus</taxon>
    </lineage>
</organism>
<dbReference type="RefSeq" id="WP_124873972.1">
    <property type="nucleotide sequence ID" value="NZ_CP034184.1"/>
</dbReference>
<reference evidence="6 7" key="1">
    <citation type="submission" date="2018-11" db="EMBL/GenBank/DDBJ databases">
        <title>Deinococcus shelandsis sp. nov., isolated from South Shetland Islands soil of Antarctica.</title>
        <authorList>
            <person name="Tian J."/>
        </authorList>
    </citation>
    <scope>NUCLEOTIDE SEQUENCE [LARGE SCALE GENOMIC DNA]</scope>
    <source>
        <strain evidence="6 7">S14-83T</strain>
    </source>
</reference>
<dbReference type="GO" id="GO:0046872">
    <property type="term" value="F:metal ion binding"/>
    <property type="evidence" value="ECO:0007669"/>
    <property type="project" value="UniProtKB-KW"/>
</dbReference>
<keyword evidence="7" id="KW-1185">Reference proteome</keyword>
<dbReference type="Proteomes" id="UP000276417">
    <property type="component" value="Chromosome 2"/>
</dbReference>
<keyword evidence="2" id="KW-0479">Metal-binding</keyword>
<dbReference type="InterPro" id="IPR017941">
    <property type="entry name" value="Rieske_2Fe-2S"/>
</dbReference>
<evidence type="ECO:0000259" key="5">
    <source>
        <dbReference type="PROSITE" id="PS51296"/>
    </source>
</evidence>
<gene>
    <name evidence="6" type="ORF">EHF33_16030</name>
</gene>
<evidence type="ECO:0000256" key="2">
    <source>
        <dbReference type="ARBA" id="ARBA00022723"/>
    </source>
</evidence>
<sequence length="167" mass="18167">MFKSPQIDQMTEADLGRRDALRVIGCLLCAAAVPAVWSQAQAQSLSAPLNLLKPTETLAADEFKLMSVAGDPAILYASKTQIVGGVKRGQVWLTVYSRICSHRSTVVIDPPQNQVMTCPKHHQAYDLATGQPTGYVHRTSDPLAQYGLQVRPDQSVWITGLIRPQAG</sequence>
<dbReference type="SUPFAM" id="SSF50022">
    <property type="entry name" value="ISP domain"/>
    <property type="match status" value="1"/>
</dbReference>
<evidence type="ECO:0000313" key="6">
    <source>
        <dbReference type="EMBL" id="AZI44387.1"/>
    </source>
</evidence>
<protein>
    <recommendedName>
        <fullName evidence="5">Rieske domain-containing protein</fullName>
    </recommendedName>
</protein>
<dbReference type="PROSITE" id="PS51296">
    <property type="entry name" value="RIESKE"/>
    <property type="match status" value="1"/>
</dbReference>
<dbReference type="InterPro" id="IPR036922">
    <property type="entry name" value="Rieske_2Fe-2S_sf"/>
</dbReference>
<keyword evidence="4" id="KW-0411">Iron-sulfur</keyword>
<evidence type="ECO:0000256" key="3">
    <source>
        <dbReference type="ARBA" id="ARBA00023004"/>
    </source>
</evidence>
<dbReference type="Pfam" id="PF00355">
    <property type="entry name" value="Rieske"/>
    <property type="match status" value="1"/>
</dbReference>
<evidence type="ECO:0000256" key="1">
    <source>
        <dbReference type="ARBA" id="ARBA00022714"/>
    </source>
</evidence>
<name>A0A3G8YJC0_9DEIO</name>
<evidence type="ECO:0000256" key="4">
    <source>
        <dbReference type="ARBA" id="ARBA00023014"/>
    </source>
</evidence>
<keyword evidence="1" id="KW-0001">2Fe-2S</keyword>
<dbReference type="OrthoDB" id="25106at2"/>
<feature type="domain" description="Rieske" evidence="5">
    <location>
        <begin position="93"/>
        <end position="157"/>
    </location>
</feature>
<evidence type="ECO:0000313" key="7">
    <source>
        <dbReference type="Proteomes" id="UP000276417"/>
    </source>
</evidence>
<dbReference type="AlphaFoldDB" id="A0A3G8YJC0"/>
<dbReference type="KEGG" id="dph:EHF33_16030"/>
<proteinExistence type="predicted"/>
<dbReference type="EMBL" id="CP034184">
    <property type="protein sequence ID" value="AZI44387.1"/>
    <property type="molecule type" value="Genomic_DNA"/>
</dbReference>
<dbReference type="GO" id="GO:0051537">
    <property type="term" value="F:2 iron, 2 sulfur cluster binding"/>
    <property type="evidence" value="ECO:0007669"/>
    <property type="project" value="UniProtKB-KW"/>
</dbReference>
<dbReference type="InterPro" id="IPR006311">
    <property type="entry name" value="TAT_signal"/>
</dbReference>